<evidence type="ECO:0000259" key="1">
    <source>
        <dbReference type="Pfam" id="PF00248"/>
    </source>
</evidence>
<accession>A0ABQ6A827</accession>
<dbReference type="NCBIfam" id="NF007912">
    <property type="entry name" value="PRK10625.1"/>
    <property type="match status" value="1"/>
</dbReference>
<dbReference type="Pfam" id="PF00248">
    <property type="entry name" value="Aldo_ket_red"/>
    <property type="match status" value="1"/>
</dbReference>
<keyword evidence="3" id="KW-1185">Reference proteome</keyword>
<comment type="caution">
    <text evidence="2">The sequence shown here is derived from an EMBL/GenBank/DDBJ whole genome shotgun (WGS) entry which is preliminary data.</text>
</comment>
<dbReference type="RefSeq" id="WP_284257044.1">
    <property type="nucleotide sequence ID" value="NZ_BSOS01000017.1"/>
</dbReference>
<evidence type="ECO:0000313" key="2">
    <source>
        <dbReference type="EMBL" id="GLR66363.1"/>
    </source>
</evidence>
<proteinExistence type="predicted"/>
<reference evidence="3" key="1">
    <citation type="journal article" date="2019" name="Int. J. Syst. Evol. Microbiol.">
        <title>The Global Catalogue of Microorganisms (GCM) 10K type strain sequencing project: providing services to taxonomists for standard genome sequencing and annotation.</title>
        <authorList>
            <consortium name="The Broad Institute Genomics Platform"/>
            <consortium name="The Broad Institute Genome Sequencing Center for Infectious Disease"/>
            <person name="Wu L."/>
            <person name="Ma J."/>
        </authorList>
    </citation>
    <scope>NUCLEOTIDE SEQUENCE [LARGE SCALE GENOMIC DNA]</scope>
    <source>
        <strain evidence="3">NBRC 112502</strain>
    </source>
</reference>
<dbReference type="PANTHER" id="PTHR43364:SF17">
    <property type="entry name" value="ALDO KETO REDUCTASE"/>
    <property type="match status" value="1"/>
</dbReference>
<feature type="domain" description="NADP-dependent oxidoreductase" evidence="1">
    <location>
        <begin position="16"/>
        <end position="339"/>
    </location>
</feature>
<sequence length="348" mass="38121">MKYKILGRTGISVSEVCLGSMTWGQQNTEAQAHEQLGYALTQGINFIDTAEMYPVPPRAETQGRTEAYIGSWLAARGRRDDLVIATKVAGPAERNGIEYIRPAPVRLDERNIRAALEGSLRRLRTDYVDLYQLHWPDRRAPVFGQTQYVHAPAEYEVPIEETLASLARLVKEGKIRAIGLSNESAWGTMRFVQLAEAHGLPRAASIQNAYSLVNRTFEQGLSEIALREDVGLLPYSPLGGGTLSGKYAGGAKPPGARMTLFTRFTRYGSPQGVRAIDAYVALARAHGWDPAQMALAFCASRDFVTSTIIGATTMEQLKTDIAAFDLRLSEDLLAGIEAIHTQSPNPCP</sequence>
<dbReference type="InterPro" id="IPR050523">
    <property type="entry name" value="AKR_Detox_Biosynth"/>
</dbReference>
<dbReference type="InterPro" id="IPR036812">
    <property type="entry name" value="NAD(P)_OxRdtase_dom_sf"/>
</dbReference>
<dbReference type="Proteomes" id="UP001156641">
    <property type="component" value="Unassembled WGS sequence"/>
</dbReference>
<dbReference type="InterPro" id="IPR023210">
    <property type="entry name" value="NADP_OxRdtase_dom"/>
</dbReference>
<dbReference type="Gene3D" id="3.20.20.100">
    <property type="entry name" value="NADP-dependent oxidoreductase domain"/>
    <property type="match status" value="1"/>
</dbReference>
<name>A0ABQ6A827_9PROT</name>
<evidence type="ECO:0000313" key="3">
    <source>
        <dbReference type="Proteomes" id="UP001156641"/>
    </source>
</evidence>
<dbReference type="EMBL" id="BSOS01000017">
    <property type="protein sequence ID" value="GLR66363.1"/>
    <property type="molecule type" value="Genomic_DNA"/>
</dbReference>
<dbReference type="SUPFAM" id="SSF51430">
    <property type="entry name" value="NAD(P)-linked oxidoreductase"/>
    <property type="match status" value="1"/>
</dbReference>
<organism evidence="2 3">
    <name type="scientific">Acidocella aquatica</name>
    <dbReference type="NCBI Taxonomy" id="1922313"/>
    <lineage>
        <taxon>Bacteria</taxon>
        <taxon>Pseudomonadati</taxon>
        <taxon>Pseudomonadota</taxon>
        <taxon>Alphaproteobacteria</taxon>
        <taxon>Acetobacterales</taxon>
        <taxon>Acidocellaceae</taxon>
        <taxon>Acidocella</taxon>
    </lineage>
</organism>
<dbReference type="PANTHER" id="PTHR43364">
    <property type="entry name" value="NADH-SPECIFIC METHYLGLYOXAL REDUCTASE-RELATED"/>
    <property type="match status" value="1"/>
</dbReference>
<dbReference type="CDD" id="cd19094">
    <property type="entry name" value="AKR_Tas-like"/>
    <property type="match status" value="1"/>
</dbReference>
<protein>
    <submittedName>
        <fullName evidence="2">Aldo/keto reductase</fullName>
    </submittedName>
</protein>
<gene>
    <name evidence="2" type="ORF">GCM10010909_10430</name>
</gene>